<dbReference type="Pfam" id="PF13538">
    <property type="entry name" value="UvrD_C_2"/>
    <property type="match status" value="1"/>
</dbReference>
<dbReference type="PANTHER" id="PTHR43788">
    <property type="entry name" value="DNA2/NAM7 HELICASE FAMILY MEMBER"/>
    <property type="match status" value="1"/>
</dbReference>
<feature type="domain" description="AAA+ ATPase" evidence="1">
    <location>
        <begin position="38"/>
        <end position="227"/>
    </location>
</feature>
<evidence type="ECO:0000313" key="3">
    <source>
        <dbReference type="Proteomes" id="UP000824161"/>
    </source>
</evidence>
<dbReference type="EMBL" id="DVLY01000048">
    <property type="protein sequence ID" value="HIT97605.1"/>
    <property type="molecule type" value="Genomic_DNA"/>
</dbReference>
<gene>
    <name evidence="2" type="ORF">IAC44_02070</name>
</gene>
<dbReference type="InterPro" id="IPR027417">
    <property type="entry name" value="P-loop_NTPase"/>
</dbReference>
<sequence>MAGSTLFQRILTHFPYEPSPEQRSAMEALADFLDPVSRQRVFILRGYAGTGKTSLLAALVRALHDAGREVFLMAPTGRAAKVMAGYSGTAARTIHKQIYTAVPRSGGGMSFILRPNKSKNAVFLVDEASMLTDRTGDSLTDASSSLLDDLVSYVFHAPGSRLILVGDRAQLPPVGYDDSPALEGRTFENGYGLCCTEADLTRVYRQDEQSAILQNATRVRQAMESGEALPWGSLKFRTGDDFVRLEDGYDIQSAIEGAYSQEGLSETILITRSNKRAGAFNAQIRSRVLLSEGEIAAGDLLMVVKNNYFWVEETSPCGFIANGDLAEVMSVRREEELYGMRFARVELSLTDYPQMPKFEALILRDTLYSQAPALPEDRARTFFEQVMLDYEDLPPHKRFEALAKNEYYNAIQVKFGYAVTCHKAQGGGWDNVLIEQVWMPEPKLSREYLRWLYTAITRARKRVYLIGFPDEFFE</sequence>
<dbReference type="Proteomes" id="UP000824161">
    <property type="component" value="Unassembled WGS sequence"/>
</dbReference>
<proteinExistence type="predicted"/>
<dbReference type="Pfam" id="PF13604">
    <property type="entry name" value="AAA_30"/>
    <property type="match status" value="1"/>
</dbReference>
<dbReference type="SUPFAM" id="SSF52540">
    <property type="entry name" value="P-loop containing nucleoside triphosphate hydrolases"/>
    <property type="match status" value="1"/>
</dbReference>
<reference evidence="2" key="2">
    <citation type="journal article" date="2021" name="PeerJ">
        <title>Extensive microbial diversity within the chicken gut microbiome revealed by metagenomics and culture.</title>
        <authorList>
            <person name="Gilroy R."/>
            <person name="Ravi A."/>
            <person name="Getino M."/>
            <person name="Pursley I."/>
            <person name="Horton D.L."/>
            <person name="Alikhan N.F."/>
            <person name="Baker D."/>
            <person name="Gharbi K."/>
            <person name="Hall N."/>
            <person name="Watson M."/>
            <person name="Adriaenssens E.M."/>
            <person name="Foster-Nyarko E."/>
            <person name="Jarju S."/>
            <person name="Secka A."/>
            <person name="Antonio M."/>
            <person name="Oren A."/>
            <person name="Chaudhuri R.R."/>
            <person name="La Ragione R."/>
            <person name="Hildebrand F."/>
            <person name="Pallen M.J."/>
        </authorList>
    </citation>
    <scope>NUCLEOTIDE SEQUENCE</scope>
    <source>
        <strain evidence="2">1383</strain>
    </source>
</reference>
<protein>
    <submittedName>
        <fullName evidence="2">AAA family ATPase</fullName>
    </submittedName>
</protein>
<organism evidence="2 3">
    <name type="scientific">Candidatus Merdimorpha stercoravium</name>
    <dbReference type="NCBI Taxonomy" id="2840863"/>
    <lineage>
        <taxon>Bacteria</taxon>
        <taxon>Pseudomonadati</taxon>
        <taxon>Bacteroidota</taxon>
        <taxon>Flavobacteriia</taxon>
        <taxon>Flavobacteriales</taxon>
        <taxon>Candidatus Merdimorpha</taxon>
    </lineage>
</organism>
<comment type="caution">
    <text evidence="2">The sequence shown here is derived from an EMBL/GenBank/DDBJ whole genome shotgun (WGS) entry which is preliminary data.</text>
</comment>
<dbReference type="InterPro" id="IPR003593">
    <property type="entry name" value="AAA+_ATPase"/>
</dbReference>
<dbReference type="CDD" id="cd18809">
    <property type="entry name" value="SF1_C_RecD"/>
    <property type="match status" value="1"/>
</dbReference>
<dbReference type="InterPro" id="IPR050534">
    <property type="entry name" value="Coronavir_polyprotein_1ab"/>
</dbReference>
<evidence type="ECO:0000259" key="1">
    <source>
        <dbReference type="SMART" id="SM00382"/>
    </source>
</evidence>
<reference evidence="2" key="1">
    <citation type="submission" date="2020-10" db="EMBL/GenBank/DDBJ databases">
        <authorList>
            <person name="Gilroy R."/>
        </authorList>
    </citation>
    <scope>NUCLEOTIDE SEQUENCE</scope>
    <source>
        <strain evidence="2">1383</strain>
    </source>
</reference>
<dbReference type="CDD" id="cd17933">
    <property type="entry name" value="DEXSc_RecD-like"/>
    <property type="match status" value="1"/>
</dbReference>
<dbReference type="AlphaFoldDB" id="A0A9D1HA44"/>
<dbReference type="SMART" id="SM00382">
    <property type="entry name" value="AAA"/>
    <property type="match status" value="1"/>
</dbReference>
<dbReference type="Gene3D" id="3.40.50.300">
    <property type="entry name" value="P-loop containing nucleotide triphosphate hydrolases"/>
    <property type="match status" value="2"/>
</dbReference>
<dbReference type="InterPro" id="IPR027785">
    <property type="entry name" value="UvrD-like_helicase_C"/>
</dbReference>
<accession>A0A9D1HA44</accession>
<evidence type="ECO:0000313" key="2">
    <source>
        <dbReference type="EMBL" id="HIT97605.1"/>
    </source>
</evidence>
<name>A0A9D1HA44_9FLAO</name>